<evidence type="ECO:0000256" key="1">
    <source>
        <dbReference type="SAM" id="MobiDB-lite"/>
    </source>
</evidence>
<evidence type="ECO:0000313" key="3">
    <source>
        <dbReference type="Proteomes" id="UP000786811"/>
    </source>
</evidence>
<comment type="caution">
    <text evidence="2">The sequence shown here is derived from an EMBL/GenBank/DDBJ whole genome shotgun (WGS) entry which is preliminary data.</text>
</comment>
<name>A0A8J2HH25_COTCN</name>
<feature type="region of interest" description="Disordered" evidence="1">
    <location>
        <begin position="67"/>
        <end position="119"/>
    </location>
</feature>
<organism evidence="2 3">
    <name type="scientific">Cotesia congregata</name>
    <name type="common">Parasitoid wasp</name>
    <name type="synonym">Apanteles congregatus</name>
    <dbReference type="NCBI Taxonomy" id="51543"/>
    <lineage>
        <taxon>Eukaryota</taxon>
        <taxon>Metazoa</taxon>
        <taxon>Ecdysozoa</taxon>
        <taxon>Arthropoda</taxon>
        <taxon>Hexapoda</taxon>
        <taxon>Insecta</taxon>
        <taxon>Pterygota</taxon>
        <taxon>Neoptera</taxon>
        <taxon>Endopterygota</taxon>
        <taxon>Hymenoptera</taxon>
        <taxon>Apocrita</taxon>
        <taxon>Ichneumonoidea</taxon>
        <taxon>Braconidae</taxon>
        <taxon>Microgastrinae</taxon>
        <taxon>Cotesia</taxon>
    </lineage>
</organism>
<evidence type="ECO:0000313" key="2">
    <source>
        <dbReference type="EMBL" id="CAG5095046.1"/>
    </source>
</evidence>
<dbReference type="AlphaFoldDB" id="A0A8J2HH25"/>
<sequence length="119" mass="14075">MSFNSFTHWTPAVPFKKPDNIISSEYASLKVFTPSYEKESYIPMEELIAFEYQRIWLSERDEWARKTFPPKNNHRFSQRRDSKNIQKNKNGTIKNDGNKSSSKTNESTVKNNKPRKVKK</sequence>
<keyword evidence="3" id="KW-1185">Reference proteome</keyword>
<dbReference type="EMBL" id="CAJNRD030001121">
    <property type="protein sequence ID" value="CAG5095046.1"/>
    <property type="molecule type" value="Genomic_DNA"/>
</dbReference>
<gene>
    <name evidence="2" type="ORF">HICCMSTLAB_LOCUS7513</name>
</gene>
<protein>
    <submittedName>
        <fullName evidence="2">Uncharacterized protein</fullName>
    </submittedName>
</protein>
<reference evidence="2" key="1">
    <citation type="submission" date="2021-04" db="EMBL/GenBank/DDBJ databases">
        <authorList>
            <person name="Chebbi M.A.C M."/>
        </authorList>
    </citation>
    <scope>NUCLEOTIDE SEQUENCE</scope>
</reference>
<proteinExistence type="predicted"/>
<feature type="compositionally biased region" description="Polar residues" evidence="1">
    <location>
        <begin position="85"/>
        <end position="111"/>
    </location>
</feature>
<dbReference type="Proteomes" id="UP000786811">
    <property type="component" value="Unassembled WGS sequence"/>
</dbReference>
<dbReference type="OrthoDB" id="7762929at2759"/>
<accession>A0A8J2HH25</accession>